<name>A0ACC2RMZ0_9FUNG</name>
<comment type="caution">
    <text evidence="1">The sequence shown here is derived from an EMBL/GenBank/DDBJ whole genome shotgun (WGS) entry which is preliminary data.</text>
</comment>
<keyword evidence="2" id="KW-1185">Reference proteome</keyword>
<evidence type="ECO:0000313" key="1">
    <source>
        <dbReference type="EMBL" id="KAJ9051425.1"/>
    </source>
</evidence>
<sequence length="138" mass="14231">MIGIPVGSTLVKFNLGALLHSIGERLPNEWIPDSSPLLFSRLFCLETSKVRECGGGLPSWDGGSLHSGCDCLVLVGGATVAVIVLAFGAIGAISAVAVGGVVAVAGRIFHVCGFLRPLGFCNERRHGGVGLWTDEGSN</sequence>
<dbReference type="Proteomes" id="UP001165960">
    <property type="component" value="Unassembled WGS sequence"/>
</dbReference>
<evidence type="ECO:0000313" key="2">
    <source>
        <dbReference type="Proteomes" id="UP001165960"/>
    </source>
</evidence>
<organism evidence="1 2">
    <name type="scientific">Entomophthora muscae</name>
    <dbReference type="NCBI Taxonomy" id="34485"/>
    <lineage>
        <taxon>Eukaryota</taxon>
        <taxon>Fungi</taxon>
        <taxon>Fungi incertae sedis</taxon>
        <taxon>Zoopagomycota</taxon>
        <taxon>Entomophthoromycotina</taxon>
        <taxon>Entomophthoromycetes</taxon>
        <taxon>Entomophthorales</taxon>
        <taxon>Entomophthoraceae</taxon>
        <taxon>Entomophthora</taxon>
    </lineage>
</organism>
<gene>
    <name evidence="1" type="ORF">DSO57_1004508</name>
</gene>
<protein>
    <submittedName>
        <fullName evidence="1">Uncharacterized protein</fullName>
    </submittedName>
</protein>
<proteinExistence type="predicted"/>
<accession>A0ACC2RMZ0</accession>
<dbReference type="EMBL" id="QTSX02007111">
    <property type="protein sequence ID" value="KAJ9051425.1"/>
    <property type="molecule type" value="Genomic_DNA"/>
</dbReference>
<reference evidence="1" key="1">
    <citation type="submission" date="2022-04" db="EMBL/GenBank/DDBJ databases">
        <title>Genome of the entomopathogenic fungus Entomophthora muscae.</title>
        <authorList>
            <person name="Elya C."/>
            <person name="Lovett B.R."/>
            <person name="Lee E."/>
            <person name="Macias A.M."/>
            <person name="Hajek A.E."/>
            <person name="De Bivort B.L."/>
            <person name="Kasson M.T."/>
            <person name="De Fine Licht H.H."/>
            <person name="Stajich J.E."/>
        </authorList>
    </citation>
    <scope>NUCLEOTIDE SEQUENCE</scope>
    <source>
        <strain evidence="1">Berkeley</strain>
    </source>
</reference>